<evidence type="ECO:0000313" key="1">
    <source>
        <dbReference type="EMBL" id="KAF4332339.1"/>
    </source>
</evidence>
<comment type="caution">
    <text evidence="1">The sequence shown here is derived from an EMBL/GenBank/DDBJ whole genome shotgun (WGS) entry which is preliminary data.</text>
</comment>
<name>A0A9P5DRP9_9HYPO</name>
<reference evidence="1" key="1">
    <citation type="journal article" date="2017" name="Mycologia">
        <title>Fusarium algeriense, sp. nov., a novel toxigenic crown rot pathogen of durum wheat from Algeria is nested in the Fusarium burgessii species complex.</title>
        <authorList>
            <person name="Laraba I."/>
            <person name="Keddad A."/>
            <person name="Boureghda H."/>
            <person name="Abdallah N."/>
            <person name="Vaughan M.M."/>
            <person name="Proctor R.H."/>
            <person name="Busman M."/>
            <person name="O'Donnell K."/>
        </authorList>
    </citation>
    <scope>NUCLEOTIDE SEQUENCE</scope>
    <source>
        <strain evidence="1">NRRL 25174</strain>
    </source>
</reference>
<dbReference type="AlphaFoldDB" id="A0A9P5DRP9"/>
<accession>A0A9P5DRP9</accession>
<evidence type="ECO:0000313" key="2">
    <source>
        <dbReference type="Proteomes" id="UP000730481"/>
    </source>
</evidence>
<keyword evidence="2" id="KW-1185">Reference proteome</keyword>
<reference evidence="1" key="2">
    <citation type="submission" date="2020-02" db="EMBL/GenBank/DDBJ databases">
        <title>Identification and distribution of gene clusters putatively required for synthesis of sphingolipid metabolism inhibitors in phylogenetically diverse species of the filamentous fungus Fusarium.</title>
        <authorList>
            <person name="Kim H.-S."/>
            <person name="Busman M."/>
            <person name="Brown D.W."/>
            <person name="Divon H."/>
            <person name="Uhlig S."/>
            <person name="Proctor R.H."/>
        </authorList>
    </citation>
    <scope>NUCLEOTIDE SEQUENCE</scope>
    <source>
        <strain evidence="1">NRRL 25174</strain>
    </source>
</reference>
<proteinExistence type="predicted"/>
<dbReference type="Proteomes" id="UP000730481">
    <property type="component" value="Unassembled WGS sequence"/>
</dbReference>
<protein>
    <submittedName>
        <fullName evidence="1">Uncharacterized protein</fullName>
    </submittedName>
</protein>
<dbReference type="EMBL" id="PVQB02001096">
    <property type="protein sequence ID" value="KAF4332339.1"/>
    <property type="molecule type" value="Genomic_DNA"/>
</dbReference>
<organism evidence="1 2">
    <name type="scientific">Fusarium beomiforme</name>
    <dbReference type="NCBI Taxonomy" id="44412"/>
    <lineage>
        <taxon>Eukaryota</taxon>
        <taxon>Fungi</taxon>
        <taxon>Dikarya</taxon>
        <taxon>Ascomycota</taxon>
        <taxon>Pezizomycotina</taxon>
        <taxon>Sordariomycetes</taxon>
        <taxon>Hypocreomycetidae</taxon>
        <taxon>Hypocreales</taxon>
        <taxon>Nectriaceae</taxon>
        <taxon>Fusarium</taxon>
        <taxon>Fusarium burgessii species complex</taxon>
    </lineage>
</organism>
<sequence length="180" mass="21104">MATTSASSLKINTDPDAKMAGADAVQPSKLNYFVEQVYKDRCKLAQERADWNKRTNMLQVEASRLHQCIGKISKSDAEFKPLMKQLGEIEGKFKAKGWYQFTKEYGEEDDRLRMMEKAIKREYDTWLCKHLEEKAVRYARMRKEVEIMVPKDAEIIRRYIQLQKNIDEFKETVVRIIGSV</sequence>
<gene>
    <name evidence="1" type="ORF">FBEOM_13862</name>
</gene>
<dbReference type="OrthoDB" id="10392214at2759"/>